<keyword evidence="4" id="KW-0808">Transferase</keyword>
<evidence type="ECO:0000259" key="13">
    <source>
        <dbReference type="Pfam" id="PF03919"/>
    </source>
</evidence>
<dbReference type="Gene3D" id="4.10.87.10">
    <property type="entry name" value="mRNA Capping Enzyme, domain 3"/>
    <property type="match status" value="1"/>
</dbReference>
<dbReference type="WBParaSite" id="nRc.2.0.1.t27326-RA">
    <property type="protein sequence ID" value="nRc.2.0.1.t27326-RA"/>
    <property type="gene ID" value="nRc.2.0.1.g27326"/>
</dbReference>
<dbReference type="GO" id="GO:0004484">
    <property type="term" value="F:mRNA guanylyltransferase activity"/>
    <property type="evidence" value="ECO:0007669"/>
    <property type="project" value="UniProtKB-EC"/>
</dbReference>
<evidence type="ECO:0000256" key="1">
    <source>
        <dbReference type="ARBA" id="ARBA00004123"/>
    </source>
</evidence>
<evidence type="ECO:0000256" key="6">
    <source>
        <dbReference type="ARBA" id="ARBA00022741"/>
    </source>
</evidence>
<evidence type="ECO:0000256" key="8">
    <source>
        <dbReference type="ARBA" id="ARBA00023134"/>
    </source>
</evidence>
<evidence type="ECO:0000256" key="11">
    <source>
        <dbReference type="SAM" id="MobiDB-lite"/>
    </source>
</evidence>
<evidence type="ECO:0000259" key="12">
    <source>
        <dbReference type="Pfam" id="PF01331"/>
    </source>
</evidence>
<dbReference type="Pfam" id="PF01331">
    <property type="entry name" value="mRNA_cap_enzyme"/>
    <property type="match status" value="1"/>
</dbReference>
<dbReference type="SUPFAM" id="SSF50249">
    <property type="entry name" value="Nucleic acid-binding proteins"/>
    <property type="match status" value="1"/>
</dbReference>
<protein>
    <recommendedName>
        <fullName evidence="2">mRNA guanylyltransferase</fullName>
        <ecNumber evidence="2">2.7.7.50</ecNumber>
    </recommendedName>
</protein>
<dbReference type="Proteomes" id="UP000887565">
    <property type="component" value="Unplaced"/>
</dbReference>
<dbReference type="FunFam" id="2.40.50.140:FF:000291">
    <property type="entry name" value="mRNA-capping enzyme"/>
    <property type="match status" value="1"/>
</dbReference>
<keyword evidence="7" id="KW-0506">mRNA capping</keyword>
<comment type="catalytic activity">
    <reaction evidence="10">
        <text>a 5'-end diphospho-ribonucleoside in mRNA + GTP + H(+) = a 5'-end (5'-triphosphoguanosine)-ribonucleoside in mRNA + diphosphate</text>
        <dbReference type="Rhea" id="RHEA:67012"/>
        <dbReference type="Rhea" id="RHEA-COMP:17165"/>
        <dbReference type="Rhea" id="RHEA-COMP:17166"/>
        <dbReference type="ChEBI" id="CHEBI:15378"/>
        <dbReference type="ChEBI" id="CHEBI:33019"/>
        <dbReference type="ChEBI" id="CHEBI:37565"/>
        <dbReference type="ChEBI" id="CHEBI:167616"/>
        <dbReference type="ChEBI" id="CHEBI:167617"/>
        <dbReference type="EC" id="2.7.7.50"/>
    </reaction>
    <physiologicalReaction direction="left-to-right" evidence="10">
        <dbReference type="Rhea" id="RHEA:67013"/>
    </physiologicalReaction>
</comment>
<dbReference type="GO" id="GO:0005524">
    <property type="term" value="F:ATP binding"/>
    <property type="evidence" value="ECO:0007669"/>
    <property type="project" value="InterPro"/>
</dbReference>
<dbReference type="PANTHER" id="PTHR10367">
    <property type="entry name" value="MRNA-CAPPING ENZYME"/>
    <property type="match status" value="1"/>
</dbReference>
<dbReference type="InterPro" id="IPR051029">
    <property type="entry name" value="mRNA_Capping_Enz/RNA_Phosphat"/>
</dbReference>
<dbReference type="InterPro" id="IPR001339">
    <property type="entry name" value="mRNA_cap_enzyme_adenylation"/>
</dbReference>
<evidence type="ECO:0000256" key="4">
    <source>
        <dbReference type="ARBA" id="ARBA00022679"/>
    </source>
</evidence>
<dbReference type="Gene3D" id="2.40.50.140">
    <property type="entry name" value="Nucleic acid-binding proteins"/>
    <property type="match status" value="1"/>
</dbReference>
<proteinExistence type="predicted"/>
<dbReference type="InterPro" id="IPR012340">
    <property type="entry name" value="NA-bd_OB-fold"/>
</dbReference>
<keyword evidence="14" id="KW-1185">Reference proteome</keyword>
<feature type="domain" description="mRNA capping enzyme C-terminal" evidence="13">
    <location>
        <begin position="52"/>
        <end position="131"/>
    </location>
</feature>
<dbReference type="PANTHER" id="PTHR10367:SF17">
    <property type="entry name" value="MRNA-CAPPING ENZYME"/>
    <property type="match status" value="1"/>
</dbReference>
<evidence type="ECO:0000256" key="5">
    <source>
        <dbReference type="ARBA" id="ARBA00022695"/>
    </source>
</evidence>
<keyword evidence="9" id="KW-0539">Nucleus</keyword>
<dbReference type="GO" id="GO:0006370">
    <property type="term" value="P:7-methylguanosine mRNA capping"/>
    <property type="evidence" value="ECO:0007669"/>
    <property type="project" value="UniProtKB-KW"/>
</dbReference>
<evidence type="ECO:0000256" key="2">
    <source>
        <dbReference type="ARBA" id="ARBA00012475"/>
    </source>
</evidence>
<keyword evidence="5" id="KW-0548">Nucleotidyltransferase</keyword>
<evidence type="ECO:0000256" key="7">
    <source>
        <dbReference type="ARBA" id="ARBA00023042"/>
    </source>
</evidence>
<evidence type="ECO:0000313" key="14">
    <source>
        <dbReference type="Proteomes" id="UP000887565"/>
    </source>
</evidence>
<dbReference type="GO" id="GO:0005634">
    <property type="term" value="C:nucleus"/>
    <property type="evidence" value="ECO:0007669"/>
    <property type="project" value="UniProtKB-SubCell"/>
</dbReference>
<dbReference type="SUPFAM" id="SSF56091">
    <property type="entry name" value="DNA ligase/mRNA capping enzyme, catalytic domain"/>
    <property type="match status" value="1"/>
</dbReference>
<evidence type="ECO:0000256" key="3">
    <source>
        <dbReference type="ARBA" id="ARBA00022664"/>
    </source>
</evidence>
<feature type="compositionally biased region" description="Basic and acidic residues" evidence="11">
    <location>
        <begin position="167"/>
        <end position="177"/>
    </location>
</feature>
<dbReference type="InterPro" id="IPR013846">
    <property type="entry name" value="mRNA_cap_enzyme_C"/>
</dbReference>
<reference evidence="15" key="1">
    <citation type="submission" date="2022-11" db="UniProtKB">
        <authorList>
            <consortium name="WormBaseParasite"/>
        </authorList>
    </citation>
    <scope>IDENTIFICATION</scope>
</reference>
<organism evidence="14 15">
    <name type="scientific">Romanomermis culicivorax</name>
    <name type="common">Nematode worm</name>
    <dbReference type="NCBI Taxonomy" id="13658"/>
    <lineage>
        <taxon>Eukaryota</taxon>
        <taxon>Metazoa</taxon>
        <taxon>Ecdysozoa</taxon>
        <taxon>Nematoda</taxon>
        <taxon>Enoplea</taxon>
        <taxon>Dorylaimia</taxon>
        <taxon>Mermithida</taxon>
        <taxon>Mermithoidea</taxon>
        <taxon>Mermithidae</taxon>
        <taxon>Romanomermis</taxon>
    </lineage>
</organism>
<keyword evidence="6" id="KW-0547">Nucleotide-binding</keyword>
<feature type="compositionally biased region" description="Basic residues" evidence="11">
    <location>
        <begin position="135"/>
        <end position="144"/>
    </location>
</feature>
<keyword evidence="3" id="KW-0507">mRNA processing</keyword>
<evidence type="ECO:0000256" key="10">
    <source>
        <dbReference type="ARBA" id="ARBA00044624"/>
    </source>
</evidence>
<evidence type="ECO:0000256" key="9">
    <source>
        <dbReference type="ARBA" id="ARBA00023242"/>
    </source>
</evidence>
<evidence type="ECO:0000313" key="15">
    <source>
        <dbReference type="WBParaSite" id="nRc.2.0.1.t27326-RA"/>
    </source>
</evidence>
<dbReference type="GO" id="GO:0005525">
    <property type="term" value="F:GTP binding"/>
    <property type="evidence" value="ECO:0007669"/>
    <property type="project" value="UniProtKB-KW"/>
</dbReference>
<feature type="region of interest" description="Disordered" evidence="11">
    <location>
        <begin position="133"/>
        <end position="177"/>
    </location>
</feature>
<accession>A0A915JMX5</accession>
<keyword evidence="8" id="KW-0342">GTP-binding</keyword>
<dbReference type="Pfam" id="PF03919">
    <property type="entry name" value="mRNA_cap_C"/>
    <property type="match status" value="1"/>
</dbReference>
<feature type="domain" description="mRNA capping enzyme adenylation" evidence="12">
    <location>
        <begin position="6"/>
        <end position="47"/>
    </location>
</feature>
<dbReference type="AlphaFoldDB" id="A0A915JMX5"/>
<feature type="compositionally biased region" description="Polar residues" evidence="11">
    <location>
        <begin position="145"/>
        <end position="156"/>
    </location>
</feature>
<sequence length="177" mass="20474">MPVVVGVADILSSKFCSSVTHEIDGLIFQPQPDPYEPGRCQTLLKWKPHHLNSIDFKLKIVRIHKEGMLPEYVGCLYVLHLQEPYAKMRVTKDLKQYDNKIIECCLEKGEWKFMRERRDKSFPNAFATAEEFVRRRAKKPRGSQKRLNNGQESNPLNKPAMPPPDSRPSEKLAKRGN</sequence>
<comment type="subcellular location">
    <subcellularLocation>
        <location evidence="1">Nucleus</location>
    </subcellularLocation>
</comment>
<name>A0A915JMX5_ROMCU</name>
<dbReference type="EC" id="2.7.7.50" evidence="2"/>